<dbReference type="AlphaFoldDB" id="B0DFZ3"/>
<dbReference type="EMBL" id="DS547108">
    <property type="protein sequence ID" value="EDR06548.1"/>
    <property type="molecule type" value="Genomic_DNA"/>
</dbReference>
<dbReference type="KEGG" id="lbc:LACBIDRAFT_300072"/>
<dbReference type="Proteomes" id="UP000001194">
    <property type="component" value="Unassembled WGS sequence"/>
</dbReference>
<dbReference type="InParanoid" id="B0DFZ3"/>
<protein>
    <recommendedName>
        <fullName evidence="5">Zn(2)-C6 fungal-type domain-containing protein</fullName>
    </recommendedName>
</protein>
<dbReference type="HOGENOM" id="CLU_539745_0_0_1"/>
<reference evidence="3 4" key="1">
    <citation type="journal article" date="2008" name="Nature">
        <title>The genome of Laccaria bicolor provides insights into mycorrhizal symbiosis.</title>
        <authorList>
            <person name="Martin F."/>
            <person name="Aerts A."/>
            <person name="Ahren D."/>
            <person name="Brun A."/>
            <person name="Danchin E.G.J."/>
            <person name="Duchaussoy F."/>
            <person name="Gibon J."/>
            <person name="Kohler A."/>
            <person name="Lindquist E."/>
            <person name="Pereda V."/>
            <person name="Salamov A."/>
            <person name="Shapiro H.J."/>
            <person name="Wuyts J."/>
            <person name="Blaudez D."/>
            <person name="Buee M."/>
            <person name="Brokstein P."/>
            <person name="Canbaeck B."/>
            <person name="Cohen D."/>
            <person name="Courty P.E."/>
            <person name="Coutinho P.M."/>
            <person name="Delaruelle C."/>
            <person name="Detter J.C."/>
            <person name="Deveau A."/>
            <person name="DiFazio S."/>
            <person name="Duplessis S."/>
            <person name="Fraissinet-Tachet L."/>
            <person name="Lucic E."/>
            <person name="Frey-Klett P."/>
            <person name="Fourrey C."/>
            <person name="Feussner I."/>
            <person name="Gay G."/>
            <person name="Grimwood J."/>
            <person name="Hoegger P.J."/>
            <person name="Jain P."/>
            <person name="Kilaru S."/>
            <person name="Labbe J."/>
            <person name="Lin Y.C."/>
            <person name="Legue V."/>
            <person name="Le Tacon F."/>
            <person name="Marmeisse R."/>
            <person name="Melayah D."/>
            <person name="Montanini B."/>
            <person name="Muratet M."/>
            <person name="Nehls U."/>
            <person name="Niculita-Hirzel H."/>
            <person name="Oudot-Le Secq M.P."/>
            <person name="Peter M."/>
            <person name="Quesneville H."/>
            <person name="Rajashekar B."/>
            <person name="Reich M."/>
            <person name="Rouhier N."/>
            <person name="Schmutz J."/>
            <person name="Yin T."/>
            <person name="Chalot M."/>
            <person name="Henrissat B."/>
            <person name="Kuees U."/>
            <person name="Lucas S."/>
            <person name="Van de Peer Y."/>
            <person name="Podila G.K."/>
            <person name="Polle A."/>
            <person name="Pukkila P.J."/>
            <person name="Richardson P.M."/>
            <person name="Rouze P."/>
            <person name="Sanders I.R."/>
            <person name="Stajich J.E."/>
            <person name="Tunlid A."/>
            <person name="Tuskan G."/>
            <person name="Grigoriev I.V."/>
        </authorList>
    </citation>
    <scope>NUCLEOTIDE SEQUENCE [LARGE SCALE GENOMIC DNA]</scope>
    <source>
        <strain evidence="4">S238N-H82 / ATCC MYA-4686</strain>
    </source>
</reference>
<evidence type="ECO:0000313" key="3">
    <source>
        <dbReference type="EMBL" id="EDR06548.1"/>
    </source>
</evidence>
<keyword evidence="1" id="KW-0175">Coiled coil</keyword>
<evidence type="ECO:0008006" key="5">
    <source>
        <dbReference type="Google" id="ProtNLM"/>
    </source>
</evidence>
<evidence type="ECO:0000256" key="2">
    <source>
        <dbReference type="SAM" id="MobiDB-lite"/>
    </source>
</evidence>
<evidence type="ECO:0000313" key="4">
    <source>
        <dbReference type="Proteomes" id="UP000001194"/>
    </source>
</evidence>
<organism evidence="4">
    <name type="scientific">Laccaria bicolor (strain S238N-H82 / ATCC MYA-4686)</name>
    <name type="common">Bicoloured deceiver</name>
    <name type="synonym">Laccaria laccata var. bicolor</name>
    <dbReference type="NCBI Taxonomy" id="486041"/>
    <lineage>
        <taxon>Eukaryota</taxon>
        <taxon>Fungi</taxon>
        <taxon>Dikarya</taxon>
        <taxon>Basidiomycota</taxon>
        <taxon>Agaricomycotina</taxon>
        <taxon>Agaricomycetes</taxon>
        <taxon>Agaricomycetidae</taxon>
        <taxon>Agaricales</taxon>
        <taxon>Agaricineae</taxon>
        <taxon>Hydnangiaceae</taxon>
        <taxon>Laccaria</taxon>
    </lineage>
</organism>
<dbReference type="OrthoDB" id="10355795at2759"/>
<feature type="region of interest" description="Disordered" evidence="2">
    <location>
        <begin position="156"/>
        <end position="187"/>
    </location>
</feature>
<feature type="coiled-coil region" evidence="1">
    <location>
        <begin position="342"/>
        <end position="383"/>
    </location>
</feature>
<proteinExistence type="predicted"/>
<name>B0DFZ3_LACBS</name>
<accession>B0DFZ3</accession>
<feature type="compositionally biased region" description="Acidic residues" evidence="2">
    <location>
        <begin position="258"/>
        <end position="268"/>
    </location>
</feature>
<feature type="region of interest" description="Disordered" evidence="2">
    <location>
        <begin position="252"/>
        <end position="283"/>
    </location>
</feature>
<sequence length="505" mass="56165">MPQSQRPTASSTSGSAVDEAATSQLPPTLGSELSATSVSAPVKRRAGRPRNDPTSMSAPPEGNPQTNATPTPKSSRSSMVLRDRTPMVRAATQGPREEGGSEGATDPRLQWFLEKKAEGPCQRCGTESIECVPGDAYACERCSSKKQSCSYILPHSRSASRKTDPKGGEPDSGDPANETPPVPEAKEWEDLKEAKQQWFKTELAKGPCARCAVEKVQCIMPKGIYAYRCQRCIKRKTRCSYLLPNSIMELYKTPPQADEPDEEEDETLSEPPSAPPAPSSELQEEQIKIIELQALLAEAKADRDDALRRGAELEHEARCKDAVIRKIEGEKKAEADSKRRGLKRAEDLYLTEKEAKERLEEAVKKLTKEVEKLQEATESNDSERETRDQEFVELKEKLEVADGLVTDLREDLDESMLSLQVRIDDEVYKLRMIAGTLKDSEEGRRIQGSVQKLERVVEACKARRILGSSIDQKPFFAKKRELEEYGGEVVEVDGDGRRSKVQRVS</sequence>
<evidence type="ECO:0000256" key="1">
    <source>
        <dbReference type="SAM" id="Coils"/>
    </source>
</evidence>
<gene>
    <name evidence="3" type="ORF">LACBIDRAFT_300072</name>
</gene>
<keyword evidence="4" id="KW-1185">Reference proteome</keyword>
<dbReference type="RefSeq" id="XP_001882920.1">
    <property type="nucleotide sequence ID" value="XM_001882885.1"/>
</dbReference>
<dbReference type="GeneID" id="6078404"/>
<feature type="compositionally biased region" description="Polar residues" evidence="2">
    <location>
        <begin position="1"/>
        <end position="39"/>
    </location>
</feature>
<feature type="region of interest" description="Disordered" evidence="2">
    <location>
        <begin position="1"/>
        <end position="110"/>
    </location>
</feature>
<feature type="compositionally biased region" description="Polar residues" evidence="2">
    <location>
        <begin position="52"/>
        <end position="78"/>
    </location>
</feature>